<gene>
    <name evidence="1" type="ORF">S06H3_12671</name>
</gene>
<evidence type="ECO:0000313" key="1">
    <source>
        <dbReference type="EMBL" id="GAI09379.1"/>
    </source>
</evidence>
<name>X1MSK5_9ZZZZ</name>
<protein>
    <submittedName>
        <fullName evidence="1">Uncharacterized protein</fullName>
    </submittedName>
</protein>
<dbReference type="AlphaFoldDB" id="X1MSK5"/>
<dbReference type="EMBL" id="BARV01006193">
    <property type="protein sequence ID" value="GAI09379.1"/>
    <property type="molecule type" value="Genomic_DNA"/>
</dbReference>
<sequence>GANDEFLRVDHIYPEEFTGVLKASDHVPIVLKVGTE</sequence>
<comment type="caution">
    <text evidence="1">The sequence shown here is derived from an EMBL/GenBank/DDBJ whole genome shotgun (WGS) entry which is preliminary data.</text>
</comment>
<reference evidence="1" key="1">
    <citation type="journal article" date="2014" name="Front. Microbiol.">
        <title>High frequency of phylogenetically diverse reductive dehalogenase-homologous genes in deep subseafloor sedimentary metagenomes.</title>
        <authorList>
            <person name="Kawai M."/>
            <person name="Futagami T."/>
            <person name="Toyoda A."/>
            <person name="Takaki Y."/>
            <person name="Nishi S."/>
            <person name="Hori S."/>
            <person name="Arai W."/>
            <person name="Tsubouchi T."/>
            <person name="Morono Y."/>
            <person name="Uchiyama I."/>
            <person name="Ito T."/>
            <person name="Fujiyama A."/>
            <person name="Inagaki F."/>
            <person name="Takami H."/>
        </authorList>
    </citation>
    <scope>NUCLEOTIDE SEQUENCE</scope>
    <source>
        <strain evidence="1">Expedition CK06-06</strain>
    </source>
</reference>
<organism evidence="1">
    <name type="scientific">marine sediment metagenome</name>
    <dbReference type="NCBI Taxonomy" id="412755"/>
    <lineage>
        <taxon>unclassified sequences</taxon>
        <taxon>metagenomes</taxon>
        <taxon>ecological metagenomes</taxon>
    </lineage>
</organism>
<proteinExistence type="predicted"/>
<accession>X1MSK5</accession>
<feature type="non-terminal residue" evidence="1">
    <location>
        <position position="1"/>
    </location>
</feature>